<reference evidence="1 2" key="1">
    <citation type="submission" date="2020-07" db="EMBL/GenBank/DDBJ databases">
        <title>Sequencing the genomes of 1000 actinobacteria strains.</title>
        <authorList>
            <person name="Klenk H.-P."/>
        </authorList>
    </citation>
    <scope>NUCLEOTIDE SEQUENCE [LARGE SCALE GENOMIC DNA]</scope>
    <source>
        <strain evidence="1 2">DSM 26487</strain>
    </source>
</reference>
<comment type="caution">
    <text evidence="1">The sequence shown here is derived from an EMBL/GenBank/DDBJ whole genome shotgun (WGS) entry which is preliminary data.</text>
</comment>
<dbReference type="RefSeq" id="WP_179660594.1">
    <property type="nucleotide sequence ID" value="NZ_JACBZR010000001.1"/>
</dbReference>
<dbReference type="AlphaFoldDB" id="A0A7Z0DS21"/>
<gene>
    <name evidence="1" type="ORF">BJ988_005045</name>
</gene>
<organism evidence="1 2">
    <name type="scientific">Nocardioides panzhihuensis</name>
    <dbReference type="NCBI Taxonomy" id="860243"/>
    <lineage>
        <taxon>Bacteria</taxon>
        <taxon>Bacillati</taxon>
        <taxon>Actinomycetota</taxon>
        <taxon>Actinomycetes</taxon>
        <taxon>Propionibacteriales</taxon>
        <taxon>Nocardioidaceae</taxon>
        <taxon>Nocardioides</taxon>
    </lineage>
</organism>
<protein>
    <submittedName>
        <fullName evidence="1">Uncharacterized protein</fullName>
    </submittedName>
</protein>
<name>A0A7Z0DS21_9ACTN</name>
<dbReference type="EMBL" id="JACBZR010000001">
    <property type="protein sequence ID" value="NYI80397.1"/>
    <property type="molecule type" value="Genomic_DNA"/>
</dbReference>
<proteinExistence type="predicted"/>
<dbReference type="Proteomes" id="UP000564496">
    <property type="component" value="Unassembled WGS sequence"/>
</dbReference>
<accession>A0A7Z0DS21</accession>
<sequence>MTQRLFILDVPEHQDIVQTARGLTNVTVSTVGPYFVLEAAERLSIDRRSTGVRHAVWYSCIAGLEGYGIVQWDKDALVLEAR</sequence>
<evidence type="ECO:0000313" key="1">
    <source>
        <dbReference type="EMBL" id="NYI80397.1"/>
    </source>
</evidence>
<keyword evidence="2" id="KW-1185">Reference proteome</keyword>
<evidence type="ECO:0000313" key="2">
    <source>
        <dbReference type="Proteomes" id="UP000564496"/>
    </source>
</evidence>